<feature type="signal peptide" evidence="8">
    <location>
        <begin position="1"/>
        <end position="18"/>
    </location>
</feature>
<proteinExistence type="inferred from homology"/>
<evidence type="ECO:0000256" key="6">
    <source>
        <dbReference type="ARBA" id="ARBA00023004"/>
    </source>
</evidence>
<keyword evidence="3" id="KW-0349">Heme</keyword>
<evidence type="ECO:0000256" key="3">
    <source>
        <dbReference type="ARBA" id="ARBA00022617"/>
    </source>
</evidence>
<dbReference type="SUPFAM" id="SSF47571">
    <property type="entry name" value="Cloroperoxidase"/>
    <property type="match status" value="1"/>
</dbReference>
<dbReference type="KEGG" id="mbrn:26247897"/>
<name>A0A7D5V022_9HYPO</name>
<dbReference type="PROSITE" id="PS51405">
    <property type="entry name" value="HEME_HALOPEROXIDASE"/>
    <property type="match status" value="1"/>
</dbReference>
<dbReference type="AlphaFoldDB" id="A0A7D5V022"/>
<dbReference type="InterPro" id="IPR036851">
    <property type="entry name" value="Chloroperoxidase-like_sf"/>
</dbReference>
<feature type="chain" id="PRO_5028888939" evidence="8">
    <location>
        <begin position="19"/>
        <end position="247"/>
    </location>
</feature>
<sequence>MSYSFLTTLAALTVAVQGLNPWQAPGPDDSRGPCPMLNTLANHGYLPHSGRNLTVQQFGDAMAQGLNADPLFGTAPATGFTLVWGRSTFDLEDLNTPGLIQHIASLTRDDVTPAEANIGEVPARVSALLDDSPTDYLDVASLAKSRVRVEALSAPQRIPPQHEVLALTEAGLLLMMMKDGPVPSFFSAPSVQTWKAPKDRVKVWLTEERFPEELGWKRSERTLSVLDLAPVVTAVTARKAASAVMGQ</sequence>
<organism evidence="10 11">
    <name type="scientific">Metarhizium brunneum</name>
    <dbReference type="NCBI Taxonomy" id="500148"/>
    <lineage>
        <taxon>Eukaryota</taxon>
        <taxon>Fungi</taxon>
        <taxon>Dikarya</taxon>
        <taxon>Ascomycota</taxon>
        <taxon>Pezizomycotina</taxon>
        <taxon>Sordariomycetes</taxon>
        <taxon>Hypocreomycetidae</taxon>
        <taxon>Hypocreales</taxon>
        <taxon>Clavicipitaceae</taxon>
        <taxon>Metarhizium</taxon>
    </lineage>
</organism>
<keyword evidence="6" id="KW-0408">Iron</keyword>
<evidence type="ECO:0000256" key="5">
    <source>
        <dbReference type="ARBA" id="ARBA00023002"/>
    </source>
</evidence>
<dbReference type="OrthoDB" id="407298at2759"/>
<evidence type="ECO:0000256" key="1">
    <source>
        <dbReference type="ARBA" id="ARBA00001970"/>
    </source>
</evidence>
<dbReference type="InterPro" id="IPR000028">
    <property type="entry name" value="Chloroperoxidase"/>
</dbReference>
<accession>A0A7D5V022</accession>
<dbReference type="Proteomes" id="UP000510686">
    <property type="component" value="Chromosome 4"/>
</dbReference>
<dbReference type="PANTHER" id="PTHR33577:SF9">
    <property type="entry name" value="PEROXIDASE STCC"/>
    <property type="match status" value="1"/>
</dbReference>
<evidence type="ECO:0000313" key="11">
    <source>
        <dbReference type="Proteomes" id="UP000510686"/>
    </source>
</evidence>
<comment type="similarity">
    <text evidence="7">Belongs to the chloroperoxidase family.</text>
</comment>
<reference evidence="10 11" key="1">
    <citation type="submission" date="2020-07" db="EMBL/GenBank/DDBJ databases">
        <title>Telomere length de novo assembly of all 7 chromosomes of the fungus, Metarhizium brunneum, using a novel assembly pipeline.</title>
        <authorList>
            <person name="Saud z."/>
            <person name="Kortsinoglou A."/>
            <person name="Kouvelis V.N."/>
            <person name="Butt T.M."/>
        </authorList>
    </citation>
    <scope>NUCLEOTIDE SEQUENCE [LARGE SCALE GENOMIC DNA]</scope>
    <source>
        <strain evidence="10 11">4556</strain>
    </source>
</reference>
<evidence type="ECO:0000259" key="9">
    <source>
        <dbReference type="PROSITE" id="PS51405"/>
    </source>
</evidence>
<evidence type="ECO:0000256" key="2">
    <source>
        <dbReference type="ARBA" id="ARBA00022559"/>
    </source>
</evidence>
<dbReference type="EMBL" id="CP058935">
    <property type="protein sequence ID" value="QLI70713.1"/>
    <property type="molecule type" value="Genomic_DNA"/>
</dbReference>
<evidence type="ECO:0000313" key="10">
    <source>
        <dbReference type="EMBL" id="QLI70713.1"/>
    </source>
</evidence>
<dbReference type="RefSeq" id="XP_014539314.1">
    <property type="nucleotide sequence ID" value="XM_014683828.1"/>
</dbReference>
<feature type="domain" description="Heme haloperoxidase family profile" evidence="9">
    <location>
        <begin position="18"/>
        <end position="230"/>
    </location>
</feature>
<dbReference type="GO" id="GO:0046872">
    <property type="term" value="F:metal ion binding"/>
    <property type="evidence" value="ECO:0007669"/>
    <property type="project" value="UniProtKB-KW"/>
</dbReference>
<evidence type="ECO:0000256" key="7">
    <source>
        <dbReference type="ARBA" id="ARBA00025795"/>
    </source>
</evidence>
<keyword evidence="5" id="KW-0560">Oxidoreductase</keyword>
<keyword evidence="11" id="KW-1185">Reference proteome</keyword>
<dbReference type="GeneID" id="26247897"/>
<keyword evidence="4" id="KW-0479">Metal-binding</keyword>
<dbReference type="PANTHER" id="PTHR33577">
    <property type="entry name" value="STERIGMATOCYSTIN BIOSYNTHESIS PEROXIDASE STCC-RELATED"/>
    <property type="match status" value="1"/>
</dbReference>
<dbReference type="Gene3D" id="1.10.489.10">
    <property type="entry name" value="Chloroperoxidase-like"/>
    <property type="match status" value="1"/>
</dbReference>
<dbReference type="Pfam" id="PF01328">
    <property type="entry name" value="Peroxidase_2"/>
    <property type="match status" value="1"/>
</dbReference>
<keyword evidence="2 10" id="KW-0575">Peroxidase</keyword>
<evidence type="ECO:0000256" key="8">
    <source>
        <dbReference type="SAM" id="SignalP"/>
    </source>
</evidence>
<gene>
    <name evidence="10" type="primary">CPO_1</name>
    <name evidence="10" type="ORF">G6M90_00g079090</name>
</gene>
<keyword evidence="8" id="KW-0732">Signal</keyword>
<protein>
    <submittedName>
        <fullName evidence="10">Chloroperoxidase</fullName>
    </submittedName>
</protein>
<comment type="cofactor">
    <cofactor evidence="1">
        <name>heme b</name>
        <dbReference type="ChEBI" id="CHEBI:60344"/>
    </cofactor>
</comment>
<evidence type="ECO:0000256" key="4">
    <source>
        <dbReference type="ARBA" id="ARBA00022723"/>
    </source>
</evidence>
<dbReference type="GO" id="GO:0004601">
    <property type="term" value="F:peroxidase activity"/>
    <property type="evidence" value="ECO:0007669"/>
    <property type="project" value="UniProtKB-KW"/>
</dbReference>